<reference evidence="3" key="1">
    <citation type="journal article" date="2023" name="Mol. Biol. Evol.">
        <title>Third-Generation Sequencing Reveals the Adaptive Role of the Epigenome in Three Deep-Sea Polychaetes.</title>
        <authorList>
            <person name="Perez M."/>
            <person name="Aroh O."/>
            <person name="Sun Y."/>
            <person name="Lan Y."/>
            <person name="Juniper S.K."/>
            <person name="Young C.R."/>
            <person name="Angers B."/>
            <person name="Qian P.Y."/>
        </authorList>
    </citation>
    <scope>NUCLEOTIDE SEQUENCE</scope>
    <source>
        <strain evidence="3">R07B-5</strain>
    </source>
</reference>
<accession>A0AAD9UJR6</accession>
<evidence type="ECO:0000313" key="4">
    <source>
        <dbReference type="Proteomes" id="UP001209878"/>
    </source>
</evidence>
<dbReference type="InterPro" id="IPR018488">
    <property type="entry name" value="cNMP-bd_CS"/>
</dbReference>
<keyword evidence="4" id="KW-1185">Reference proteome</keyword>
<feature type="compositionally biased region" description="Basic and acidic residues" evidence="1">
    <location>
        <begin position="94"/>
        <end position="103"/>
    </location>
</feature>
<dbReference type="PANTHER" id="PTHR23011">
    <property type="entry name" value="CYCLIC NUCLEOTIDE-BINDING DOMAIN CONTAINING PROTEIN"/>
    <property type="match status" value="1"/>
</dbReference>
<proteinExistence type="predicted"/>
<dbReference type="EMBL" id="JAODUO010000038">
    <property type="protein sequence ID" value="KAK2192128.1"/>
    <property type="molecule type" value="Genomic_DNA"/>
</dbReference>
<dbReference type="PROSITE" id="PS50042">
    <property type="entry name" value="CNMP_BINDING_3"/>
    <property type="match status" value="1"/>
</dbReference>
<dbReference type="CDD" id="cd00038">
    <property type="entry name" value="CAP_ED"/>
    <property type="match status" value="1"/>
</dbReference>
<dbReference type="InterPro" id="IPR000595">
    <property type="entry name" value="cNMP-bd_dom"/>
</dbReference>
<dbReference type="PROSITE" id="PS00889">
    <property type="entry name" value="CNMP_BINDING_2"/>
    <property type="match status" value="1"/>
</dbReference>
<comment type="caution">
    <text evidence="3">The sequence shown here is derived from an EMBL/GenBank/DDBJ whole genome shotgun (WGS) entry which is preliminary data.</text>
</comment>
<dbReference type="Proteomes" id="UP001209878">
    <property type="component" value="Unassembled WGS sequence"/>
</dbReference>
<protein>
    <recommendedName>
        <fullName evidence="2">Cyclic nucleotide-binding domain-containing protein</fullName>
    </recommendedName>
</protein>
<dbReference type="SMART" id="SM00100">
    <property type="entry name" value="cNMP"/>
    <property type="match status" value="1"/>
</dbReference>
<evidence type="ECO:0000259" key="2">
    <source>
        <dbReference type="PROSITE" id="PS50042"/>
    </source>
</evidence>
<name>A0AAD9UJR6_RIDPI</name>
<dbReference type="InterPro" id="IPR014710">
    <property type="entry name" value="RmlC-like_jellyroll"/>
</dbReference>
<dbReference type="InterPro" id="IPR018490">
    <property type="entry name" value="cNMP-bd_dom_sf"/>
</dbReference>
<gene>
    <name evidence="3" type="ORF">NP493_38g06019</name>
</gene>
<feature type="domain" description="Cyclic nucleotide-binding" evidence="2">
    <location>
        <begin position="402"/>
        <end position="491"/>
    </location>
</feature>
<evidence type="ECO:0000313" key="3">
    <source>
        <dbReference type="EMBL" id="KAK2192128.1"/>
    </source>
</evidence>
<organism evidence="3 4">
    <name type="scientific">Ridgeia piscesae</name>
    <name type="common">Tubeworm</name>
    <dbReference type="NCBI Taxonomy" id="27915"/>
    <lineage>
        <taxon>Eukaryota</taxon>
        <taxon>Metazoa</taxon>
        <taxon>Spiralia</taxon>
        <taxon>Lophotrochozoa</taxon>
        <taxon>Annelida</taxon>
        <taxon>Polychaeta</taxon>
        <taxon>Sedentaria</taxon>
        <taxon>Canalipalpata</taxon>
        <taxon>Sabellida</taxon>
        <taxon>Siboglinidae</taxon>
        <taxon>Ridgeia</taxon>
    </lineage>
</organism>
<dbReference type="SUPFAM" id="SSF51206">
    <property type="entry name" value="cAMP-binding domain-like"/>
    <property type="match status" value="2"/>
</dbReference>
<feature type="region of interest" description="Disordered" evidence="1">
    <location>
        <begin position="196"/>
        <end position="230"/>
    </location>
</feature>
<sequence>MMSCLSKCCLNLNALSTQSSYDVSSCSVDCSCEAGSDDITGNGEKMVSGSERVATVCHQGHSAATARPGQLWLRKNKLTVYHHPYPPHPNRGFRGHDPRDRDGSSIAGQRGMVIPDRRLSRQITLANVISASAKVQGTLKTPIEEDENEARWTRVRNVVSSTSMLRRNSLDQAHKTACNAFSESIKMRLKRMGRMASQARIQRDYDDGDEQQGVDSKAEPPKARPVLRRRLSVRNRLEMLRGGPWDKMPRMLQLFDCPALGGASRPKRRILNTRFKTDGQARLLFRAHARRVFMLIQWMAAFNGPNQKRKEMQTFMDIAHEMEHVSAMKHREEATGILFNPNHYKANKEIVISPEVKKLLTLASNCRTNDMVQRIVHSLQAMSSFSEYPLHMQEKLGRVAWYEEVAAKRLILREGHHAENFYFILSGQALVKKIVKDKRGRLTMNVMGRLSKGESFGEIALLYRLRRTASVESVSNMTLIVIRGEDFKDIFINAKNGEPEHVTFLRGIKFLERWPIDTLKESPEMTLFHFFRRGHVIVPDSATNEWLYIVMTGTCHVMKALEAVTPIRTPKRRIRPVLLCNMACPEYASKVDCGRSKSANFDVLRFCGNDTKSAAPHEECETDDETDAPPINLRPITCGVAKCVPVIAIDRPDEPPKPRRPVNAGNTKPEISYVNLRTLRPTDVFGLEEVDFEEDNTLVVPRTSVLLVSNGAELVMLKRDFFMKNADEMVQKGIRANVWPYPDDATLQASRLFENLQRHVNWNQYREELVDDIVQHNLYTRHMIKRVLIL</sequence>
<dbReference type="AlphaFoldDB" id="A0AAD9UJR6"/>
<dbReference type="PANTHER" id="PTHR23011:SF28">
    <property type="entry name" value="CYCLIC NUCLEOTIDE-BINDING DOMAIN CONTAINING PROTEIN"/>
    <property type="match status" value="1"/>
</dbReference>
<dbReference type="Gene3D" id="2.60.120.10">
    <property type="entry name" value="Jelly Rolls"/>
    <property type="match status" value="2"/>
</dbReference>
<feature type="region of interest" description="Disordered" evidence="1">
    <location>
        <begin position="84"/>
        <end position="108"/>
    </location>
</feature>
<evidence type="ECO:0000256" key="1">
    <source>
        <dbReference type="SAM" id="MobiDB-lite"/>
    </source>
</evidence>
<dbReference type="Pfam" id="PF00027">
    <property type="entry name" value="cNMP_binding"/>
    <property type="match status" value="1"/>
</dbReference>